<evidence type="ECO:0000313" key="1">
    <source>
        <dbReference type="EMBL" id="MBC6450863.1"/>
    </source>
</evidence>
<name>A0ABR7LEC5_9PSEU</name>
<organism evidence="1 2">
    <name type="scientific">Actinokineospora xionganensis</name>
    <dbReference type="NCBI Taxonomy" id="2684470"/>
    <lineage>
        <taxon>Bacteria</taxon>
        <taxon>Bacillati</taxon>
        <taxon>Actinomycetota</taxon>
        <taxon>Actinomycetes</taxon>
        <taxon>Pseudonocardiales</taxon>
        <taxon>Pseudonocardiaceae</taxon>
        <taxon>Actinokineospora</taxon>
    </lineage>
</organism>
<accession>A0ABR7LEC5</accession>
<keyword evidence="2" id="KW-1185">Reference proteome</keyword>
<sequence length="62" mass="6457">MIGTSSTTTGTQHAVLWDREGAATDLGTVPSDTDSYGGFITDGGLMVGVSVLNGRRTAVLWR</sequence>
<dbReference type="RefSeq" id="WP_187223939.1">
    <property type="nucleotide sequence ID" value="NZ_JABVED010000020.1"/>
</dbReference>
<dbReference type="Proteomes" id="UP000734823">
    <property type="component" value="Unassembled WGS sequence"/>
</dbReference>
<evidence type="ECO:0008006" key="3">
    <source>
        <dbReference type="Google" id="ProtNLM"/>
    </source>
</evidence>
<comment type="caution">
    <text evidence="1">The sequence shown here is derived from an EMBL/GenBank/DDBJ whole genome shotgun (WGS) entry which is preliminary data.</text>
</comment>
<gene>
    <name evidence="1" type="ORF">GPZ80_27245</name>
</gene>
<proteinExistence type="predicted"/>
<evidence type="ECO:0000313" key="2">
    <source>
        <dbReference type="Proteomes" id="UP000734823"/>
    </source>
</evidence>
<protein>
    <recommendedName>
        <fullName evidence="3">Extracellular repeat, HAF family</fullName>
    </recommendedName>
</protein>
<reference evidence="1 2" key="1">
    <citation type="submission" date="2020-06" db="EMBL/GenBank/DDBJ databases">
        <title>Actinokineospora xiongansis sp. nov., isolated from soil of Baiyangdian.</title>
        <authorList>
            <person name="Zhang X."/>
        </authorList>
    </citation>
    <scope>NUCLEOTIDE SEQUENCE [LARGE SCALE GENOMIC DNA]</scope>
    <source>
        <strain evidence="1 2">HBU206404</strain>
    </source>
</reference>
<dbReference type="EMBL" id="JABVED010000020">
    <property type="protein sequence ID" value="MBC6450863.1"/>
    <property type="molecule type" value="Genomic_DNA"/>
</dbReference>